<dbReference type="InterPro" id="IPR051207">
    <property type="entry name" value="ComplexI_NDUFA9_subunit"/>
</dbReference>
<keyword evidence="4" id="KW-1185">Reference proteome</keyword>
<protein>
    <submittedName>
        <fullName evidence="3">Uncharacterized protein YbjT (DUF2867 family)</fullName>
    </submittedName>
</protein>
<dbReference type="GO" id="GO:0044877">
    <property type="term" value="F:protein-containing complex binding"/>
    <property type="evidence" value="ECO:0007669"/>
    <property type="project" value="TreeGrafter"/>
</dbReference>
<dbReference type="EMBL" id="JACIEK010000002">
    <property type="protein sequence ID" value="MBB3997580.1"/>
    <property type="molecule type" value="Genomic_DNA"/>
</dbReference>
<dbReference type="Pfam" id="PF01370">
    <property type="entry name" value="Epimerase"/>
    <property type="match status" value="1"/>
</dbReference>
<reference evidence="3 4" key="1">
    <citation type="submission" date="2020-08" db="EMBL/GenBank/DDBJ databases">
        <title>Genomic Encyclopedia of Type Strains, Phase IV (KMG-IV): sequencing the most valuable type-strain genomes for metagenomic binning, comparative biology and taxonomic classification.</title>
        <authorList>
            <person name="Goeker M."/>
        </authorList>
    </citation>
    <scope>NUCLEOTIDE SEQUENCE [LARGE SCALE GENOMIC DNA]</scope>
    <source>
        <strain evidence="3 4">DSM 102238</strain>
    </source>
</reference>
<dbReference type="Pfam" id="PF13781">
    <property type="entry name" value="DoxX_3"/>
    <property type="match status" value="1"/>
</dbReference>
<evidence type="ECO:0000259" key="2">
    <source>
        <dbReference type="Pfam" id="PF01370"/>
    </source>
</evidence>
<feature type="transmembrane region" description="Helical" evidence="1">
    <location>
        <begin position="362"/>
        <end position="382"/>
    </location>
</feature>
<name>A0A7W6H3D4_9HYPH</name>
<evidence type="ECO:0000256" key="1">
    <source>
        <dbReference type="SAM" id="Phobius"/>
    </source>
</evidence>
<dbReference type="InterPro" id="IPR025695">
    <property type="entry name" value="DoxX-like"/>
</dbReference>
<keyword evidence="1" id="KW-1133">Transmembrane helix</keyword>
<dbReference type="Proteomes" id="UP000542776">
    <property type="component" value="Unassembled WGS sequence"/>
</dbReference>
<accession>A0A7W6H3D4</accession>
<feature type="transmembrane region" description="Helical" evidence="1">
    <location>
        <begin position="389"/>
        <end position="407"/>
    </location>
</feature>
<comment type="caution">
    <text evidence="3">The sequence shown here is derived from an EMBL/GenBank/DDBJ whole genome shotgun (WGS) entry which is preliminary data.</text>
</comment>
<sequence>MGEPVILVLGAAGLIGEATALDLRRRGFPVVAAARRFTPAQRAAFGRDARIVGAVDLASDALARFVTETGCDLVVNCIGVLQDSARGGAQDVHAGFTARLLAALAAQPKPVLLVQLSVPGRPDDDRTTFSRTKREAERQIAHAPGPHAILRPGFVIGPAAYGGSALIRALAALPVSLPEALASRPFAATDIADIAETIAHLARRWAGGERDLRLALDVMEVAPSTVGGVIAAFRARFGGPRPRLTLPNWLLAAGSRAGDVAAWAGWSPPVRSTALAELSRGVEGDGSAWAGLMGRTPPDASAIVAGLPASVQERWFARLYLAKALAIGGLALFWIVSGLVALGPAFAPAAAILTAHGVPPGLAAVLTAATSLADIAIGLGIAWRRTCRAGLLAGLALTLGYLASATVLTPELWIDPLGALVKTGPAAILMLFALLILDDRG</sequence>
<proteinExistence type="predicted"/>
<keyword evidence="1" id="KW-0812">Transmembrane</keyword>
<organism evidence="3 4">
    <name type="scientific">Aureimonas pseudogalii</name>
    <dbReference type="NCBI Taxonomy" id="1744844"/>
    <lineage>
        <taxon>Bacteria</taxon>
        <taxon>Pseudomonadati</taxon>
        <taxon>Pseudomonadota</taxon>
        <taxon>Alphaproteobacteria</taxon>
        <taxon>Hyphomicrobiales</taxon>
        <taxon>Aurantimonadaceae</taxon>
        <taxon>Aureimonas</taxon>
    </lineage>
</organism>
<feature type="domain" description="NAD-dependent epimerase/dehydratase" evidence="2">
    <location>
        <begin position="6"/>
        <end position="117"/>
    </location>
</feature>
<evidence type="ECO:0000313" key="3">
    <source>
        <dbReference type="EMBL" id="MBB3997580.1"/>
    </source>
</evidence>
<dbReference type="PANTHER" id="PTHR12126">
    <property type="entry name" value="NADH-UBIQUINONE OXIDOREDUCTASE 39 KDA SUBUNIT-RELATED"/>
    <property type="match status" value="1"/>
</dbReference>
<feature type="transmembrane region" description="Helical" evidence="1">
    <location>
        <begin position="419"/>
        <end position="437"/>
    </location>
</feature>
<dbReference type="SUPFAM" id="SSF51735">
    <property type="entry name" value="NAD(P)-binding Rossmann-fold domains"/>
    <property type="match status" value="1"/>
</dbReference>
<keyword evidence="1" id="KW-0472">Membrane</keyword>
<dbReference type="PANTHER" id="PTHR12126:SF11">
    <property type="entry name" value="NADH DEHYDROGENASE [UBIQUINONE] 1 ALPHA SUBCOMPLEX SUBUNIT 9, MITOCHONDRIAL"/>
    <property type="match status" value="1"/>
</dbReference>
<dbReference type="InterPro" id="IPR036291">
    <property type="entry name" value="NAD(P)-bd_dom_sf"/>
</dbReference>
<feature type="transmembrane region" description="Helical" evidence="1">
    <location>
        <begin position="320"/>
        <end position="342"/>
    </location>
</feature>
<dbReference type="AlphaFoldDB" id="A0A7W6H3D4"/>
<dbReference type="RefSeq" id="WP_246392898.1">
    <property type="nucleotide sequence ID" value="NZ_JACIEK010000002.1"/>
</dbReference>
<dbReference type="InterPro" id="IPR001509">
    <property type="entry name" value="Epimerase_deHydtase"/>
</dbReference>
<evidence type="ECO:0000313" key="4">
    <source>
        <dbReference type="Proteomes" id="UP000542776"/>
    </source>
</evidence>
<dbReference type="Gene3D" id="3.40.50.720">
    <property type="entry name" value="NAD(P)-binding Rossmann-like Domain"/>
    <property type="match status" value="1"/>
</dbReference>
<gene>
    <name evidence="3" type="ORF">GGR04_001416</name>
</gene>